<name>K2IFM4_9RHOB</name>
<dbReference type="AlphaFoldDB" id="K2IFM4"/>
<protein>
    <recommendedName>
        <fullName evidence="3">Oxidoreductase molybdopterin-binding domain-containing protein</fullName>
    </recommendedName>
</protein>
<dbReference type="SUPFAM" id="SSF56524">
    <property type="entry name" value="Oxidoreductase molybdopterin-binding domain"/>
    <property type="match status" value="1"/>
</dbReference>
<accession>K2IFM4</accession>
<evidence type="ECO:0008006" key="3">
    <source>
        <dbReference type="Google" id="ProtNLM"/>
    </source>
</evidence>
<keyword evidence="2" id="KW-1185">Reference proteome</keyword>
<proteinExistence type="predicted"/>
<comment type="caution">
    <text evidence="1">The sequence shown here is derived from an EMBL/GenBank/DDBJ whole genome shotgun (WGS) entry which is preliminary data.</text>
</comment>
<dbReference type="InterPro" id="IPR036374">
    <property type="entry name" value="OxRdtase_Mopterin-bd_sf"/>
</dbReference>
<gene>
    <name evidence="1" type="ORF">B30_17470</name>
</gene>
<evidence type="ECO:0000313" key="1">
    <source>
        <dbReference type="EMBL" id="EKE68831.1"/>
    </source>
</evidence>
<dbReference type="EMBL" id="AMRK01000012">
    <property type="protein sequence ID" value="EKE68831.1"/>
    <property type="molecule type" value="Genomic_DNA"/>
</dbReference>
<reference evidence="1 2" key="1">
    <citation type="submission" date="2012-09" db="EMBL/GenBank/DDBJ databases">
        <title>Celeribacter baekdonensis B30 Genome Sequencing.</title>
        <authorList>
            <person name="Wang W."/>
        </authorList>
    </citation>
    <scope>NUCLEOTIDE SEQUENCE [LARGE SCALE GENOMIC DNA]</scope>
    <source>
        <strain evidence="1 2">B30</strain>
    </source>
</reference>
<evidence type="ECO:0000313" key="2">
    <source>
        <dbReference type="Proteomes" id="UP000006762"/>
    </source>
</evidence>
<organism evidence="1 2">
    <name type="scientific">Celeribacter baekdonensis B30</name>
    <dbReference type="NCBI Taxonomy" id="1208323"/>
    <lineage>
        <taxon>Bacteria</taxon>
        <taxon>Pseudomonadati</taxon>
        <taxon>Pseudomonadota</taxon>
        <taxon>Alphaproteobacteria</taxon>
        <taxon>Rhodobacterales</taxon>
        <taxon>Roseobacteraceae</taxon>
        <taxon>Celeribacter</taxon>
    </lineage>
</organism>
<dbReference type="Proteomes" id="UP000006762">
    <property type="component" value="Unassembled WGS sequence"/>
</dbReference>
<dbReference type="STRING" id="1208323.B30_17470"/>
<dbReference type="eggNOG" id="COG3915">
    <property type="taxonomic scope" value="Bacteria"/>
</dbReference>
<sequence>MKISLKAFYLKEMTMFPHGFTLKAAQMIAFAGCFALSPQMVCAQDVLLTISIEGTDERFEITDDMLLQLEQQSFQTSSLWTEGSPSYSGPSLTSVLSMVGIHEQNSMTFVGANDYKVDISPALIDDTYPIIANRIDGMPFSLREKGPLWIMYPFDKRKEYQTEPVYGAAVWQLVEIRVLTSE</sequence>